<accession>K6ZYT4</accession>
<protein>
    <recommendedName>
        <fullName evidence="3">HEPN AbiU2-like domain-containing protein</fullName>
    </recommendedName>
</protein>
<dbReference type="Proteomes" id="UP000006322">
    <property type="component" value="Unassembled WGS sequence"/>
</dbReference>
<reference evidence="2" key="1">
    <citation type="journal article" date="2014" name="Environ. Microbiol.">
        <title>Comparative genomics of the marine bacterial genus Glaciecola reveals the high degree of genomic diversity and genomic characteristic for cold adaptation.</title>
        <authorList>
            <person name="Qin Q.L."/>
            <person name="Xie B.B."/>
            <person name="Yu Y."/>
            <person name="Shu Y.L."/>
            <person name="Rong J.C."/>
            <person name="Zhang Y.J."/>
            <person name="Zhao D.L."/>
            <person name="Chen X.L."/>
            <person name="Zhang X.Y."/>
            <person name="Chen B."/>
            <person name="Zhou B.C."/>
            <person name="Zhang Y.Z."/>
        </authorList>
    </citation>
    <scope>NUCLEOTIDE SEQUENCE [LARGE SCALE GENOMIC DNA]</scope>
    <source>
        <strain evidence="2">LMG 21857</strain>
    </source>
</reference>
<dbReference type="EMBL" id="BAER01000129">
    <property type="protein sequence ID" value="GAC35347.1"/>
    <property type="molecule type" value="Genomic_DNA"/>
</dbReference>
<evidence type="ECO:0000313" key="1">
    <source>
        <dbReference type="EMBL" id="GAC35347.1"/>
    </source>
</evidence>
<gene>
    <name evidence="1" type="ORF">GPLA_4468</name>
</gene>
<proteinExistence type="predicted"/>
<keyword evidence="2" id="KW-1185">Reference proteome</keyword>
<evidence type="ECO:0008006" key="3">
    <source>
        <dbReference type="Google" id="ProtNLM"/>
    </source>
</evidence>
<comment type="caution">
    <text evidence="1">The sequence shown here is derived from an EMBL/GenBank/DDBJ whole genome shotgun (WGS) entry which is preliminary data.</text>
</comment>
<name>K6ZYT4_9ALTE</name>
<organism evidence="1 2">
    <name type="scientific">Paraglaciecola polaris LMG 21857</name>
    <dbReference type="NCBI Taxonomy" id="1129793"/>
    <lineage>
        <taxon>Bacteria</taxon>
        <taxon>Pseudomonadati</taxon>
        <taxon>Pseudomonadota</taxon>
        <taxon>Gammaproteobacteria</taxon>
        <taxon>Alteromonadales</taxon>
        <taxon>Alteromonadaceae</taxon>
        <taxon>Paraglaciecola</taxon>
    </lineage>
</organism>
<sequence>MLSHNKFRQATLKSAHLLKALYGNMNTEQIQKIEHSMMYLASFSRSYSLFNAIYGKLDELDYGTGNLFPFKTICNALLSDSAVSWCKVFGSNAEETHWKTIIPEHDEFRDCLLDNLNIEREHFTQYWKEMKTFRDNVVAHFNAEHFSAGSTPLFDIAELSSAFTHKYMRQLLPCNVDYSGPLCLIQYGRSTANAALSRLFV</sequence>
<evidence type="ECO:0000313" key="2">
    <source>
        <dbReference type="Proteomes" id="UP000006322"/>
    </source>
</evidence>
<dbReference type="AlphaFoldDB" id="K6ZYT4"/>